<accession>A0A565B2S4</accession>
<organism evidence="1 2">
    <name type="scientific">Arabis nemorensis</name>
    <dbReference type="NCBI Taxonomy" id="586526"/>
    <lineage>
        <taxon>Eukaryota</taxon>
        <taxon>Viridiplantae</taxon>
        <taxon>Streptophyta</taxon>
        <taxon>Embryophyta</taxon>
        <taxon>Tracheophyta</taxon>
        <taxon>Spermatophyta</taxon>
        <taxon>Magnoliopsida</taxon>
        <taxon>eudicotyledons</taxon>
        <taxon>Gunneridae</taxon>
        <taxon>Pentapetalae</taxon>
        <taxon>rosids</taxon>
        <taxon>malvids</taxon>
        <taxon>Brassicales</taxon>
        <taxon>Brassicaceae</taxon>
        <taxon>Arabideae</taxon>
        <taxon>Arabis</taxon>
    </lineage>
</organism>
<evidence type="ECO:0000313" key="1">
    <source>
        <dbReference type="EMBL" id="VVA95065.1"/>
    </source>
</evidence>
<reference evidence="1" key="1">
    <citation type="submission" date="2019-07" db="EMBL/GenBank/DDBJ databases">
        <authorList>
            <person name="Dittberner H."/>
        </authorList>
    </citation>
    <scope>NUCLEOTIDE SEQUENCE [LARGE SCALE GENOMIC DNA]</scope>
</reference>
<proteinExistence type="predicted"/>
<evidence type="ECO:0000313" key="2">
    <source>
        <dbReference type="Proteomes" id="UP000489600"/>
    </source>
</evidence>
<gene>
    <name evidence="1" type="ORF">ANE_LOCUS5510</name>
</gene>
<keyword evidence="2" id="KW-1185">Reference proteome</keyword>
<name>A0A565B2S4_9BRAS</name>
<protein>
    <submittedName>
        <fullName evidence="1">Uncharacterized protein</fullName>
    </submittedName>
</protein>
<dbReference type="Proteomes" id="UP000489600">
    <property type="component" value="Unassembled WGS sequence"/>
</dbReference>
<comment type="caution">
    <text evidence="1">The sequence shown here is derived from an EMBL/GenBank/DDBJ whole genome shotgun (WGS) entry which is preliminary data.</text>
</comment>
<dbReference type="EMBL" id="CABITT030000002">
    <property type="protein sequence ID" value="VVA95065.1"/>
    <property type="molecule type" value="Genomic_DNA"/>
</dbReference>
<dbReference type="OrthoDB" id="5319261at2759"/>
<dbReference type="AlphaFoldDB" id="A0A565B2S4"/>
<sequence>MEESAWAKIHNIDLRENHPNKNDGKVEMLDIRSDQVLFRLSSKRPLICYDAKTNTLKSYEKVSKDYQLCHSTDGLLSLHNIDMYV</sequence>